<dbReference type="InterPro" id="IPR029069">
    <property type="entry name" value="HotDog_dom_sf"/>
</dbReference>
<comment type="caution">
    <text evidence="3">The sequence shown here is derived from an EMBL/GenBank/DDBJ whole genome shotgun (WGS) entry which is preliminary data.</text>
</comment>
<dbReference type="EMBL" id="JBEWSZ010000002">
    <property type="protein sequence ID" value="MET2830961.1"/>
    <property type="molecule type" value="Genomic_DNA"/>
</dbReference>
<gene>
    <name evidence="3" type="ORF">ABVQ20_28650</name>
</gene>
<protein>
    <submittedName>
        <fullName evidence="3">Thioesterase family protein</fullName>
        <ecNumber evidence="3">3.1.2.-</ecNumber>
    </submittedName>
</protein>
<keyword evidence="4" id="KW-1185">Reference proteome</keyword>
<name>A0ABV2DLN9_9HYPH</name>
<dbReference type="PANTHER" id="PTHR31793">
    <property type="entry name" value="4-HYDROXYBENZOYL-COA THIOESTERASE FAMILY MEMBER"/>
    <property type="match status" value="1"/>
</dbReference>
<dbReference type="CDD" id="cd00586">
    <property type="entry name" value="4HBT"/>
    <property type="match status" value="1"/>
</dbReference>
<proteinExistence type="inferred from homology"/>
<dbReference type="Gene3D" id="3.10.129.10">
    <property type="entry name" value="Hotdog Thioesterase"/>
    <property type="match status" value="1"/>
</dbReference>
<dbReference type="Proteomes" id="UP001548832">
    <property type="component" value="Unassembled WGS sequence"/>
</dbReference>
<comment type="similarity">
    <text evidence="1">Belongs to the 4-hydroxybenzoyl-CoA thioesterase family.</text>
</comment>
<evidence type="ECO:0000313" key="4">
    <source>
        <dbReference type="Proteomes" id="UP001548832"/>
    </source>
</evidence>
<reference evidence="3 4" key="1">
    <citation type="submission" date="2024-06" db="EMBL/GenBank/DDBJ databases">
        <authorList>
            <person name="Kim D.-U."/>
        </authorList>
    </citation>
    <scope>NUCLEOTIDE SEQUENCE [LARGE SCALE GENOMIC DNA]</scope>
    <source>
        <strain evidence="3 4">KACC15460</strain>
    </source>
</reference>
<evidence type="ECO:0000256" key="2">
    <source>
        <dbReference type="ARBA" id="ARBA00022801"/>
    </source>
</evidence>
<sequence>MSNEISNSASQLPHLLAGVVHPWHLDQFGHMNVRCYAPFFDDASFLFWKRLGLGQQRMIDEHGVHTVTLRASTEFRSELRSGDCFAVAGQAEKLGNKSVTLRFEMTESETGKLLAVHETVEVFVENETHASMTIPDAIRTRLQRDNQNLAPA</sequence>
<evidence type="ECO:0000256" key="1">
    <source>
        <dbReference type="ARBA" id="ARBA00005953"/>
    </source>
</evidence>
<keyword evidence="2 3" id="KW-0378">Hydrolase</keyword>
<dbReference type="InterPro" id="IPR050563">
    <property type="entry name" value="4-hydroxybenzoyl-CoA_TE"/>
</dbReference>
<organism evidence="3 4">
    <name type="scientific">Mesorhizobium shangrilense</name>
    <dbReference type="NCBI Taxonomy" id="460060"/>
    <lineage>
        <taxon>Bacteria</taxon>
        <taxon>Pseudomonadati</taxon>
        <taxon>Pseudomonadota</taxon>
        <taxon>Alphaproteobacteria</taxon>
        <taxon>Hyphomicrobiales</taxon>
        <taxon>Phyllobacteriaceae</taxon>
        <taxon>Mesorhizobium</taxon>
    </lineage>
</organism>
<dbReference type="SUPFAM" id="SSF54637">
    <property type="entry name" value="Thioesterase/thiol ester dehydrase-isomerase"/>
    <property type="match status" value="1"/>
</dbReference>
<dbReference type="GO" id="GO:0016787">
    <property type="term" value="F:hydrolase activity"/>
    <property type="evidence" value="ECO:0007669"/>
    <property type="project" value="UniProtKB-KW"/>
</dbReference>
<dbReference type="PANTHER" id="PTHR31793:SF27">
    <property type="entry name" value="NOVEL THIOESTERASE SUPERFAMILY DOMAIN AND SAPOSIN A-TYPE DOMAIN CONTAINING PROTEIN (0610012H03RIK)"/>
    <property type="match status" value="1"/>
</dbReference>
<dbReference type="RefSeq" id="WP_354463038.1">
    <property type="nucleotide sequence ID" value="NZ_JBEWSZ010000002.1"/>
</dbReference>
<evidence type="ECO:0000313" key="3">
    <source>
        <dbReference type="EMBL" id="MET2830961.1"/>
    </source>
</evidence>
<accession>A0ABV2DLN9</accession>
<dbReference type="EC" id="3.1.2.-" evidence="3"/>
<dbReference type="Pfam" id="PF13279">
    <property type="entry name" value="4HBT_2"/>
    <property type="match status" value="1"/>
</dbReference>